<feature type="transmembrane region" description="Helical" evidence="1">
    <location>
        <begin position="99"/>
        <end position="116"/>
    </location>
</feature>
<dbReference type="Proteomes" id="UP000593998">
    <property type="component" value="Chromosome"/>
</dbReference>
<keyword evidence="1" id="KW-0812">Transmembrane</keyword>
<dbReference type="Proteomes" id="UP000182938">
    <property type="component" value="Chromosome"/>
</dbReference>
<dbReference type="EMBL" id="CP013290">
    <property type="protein sequence ID" value="APH00225.1"/>
    <property type="molecule type" value="Genomic_DNA"/>
</dbReference>
<gene>
    <name evidence="2" type="ORF">ASJ30_00675</name>
    <name evidence="3" type="ORF">IGS73_00665</name>
</gene>
<reference evidence="2 4" key="1">
    <citation type="submission" date="2015-11" db="EMBL/GenBank/DDBJ databases">
        <authorList>
            <person name="Zhang Y."/>
            <person name="Guo Z."/>
        </authorList>
    </citation>
    <scope>NUCLEOTIDE SEQUENCE [LARGE SCALE GENOMIC DNA]</scope>
    <source>
        <strain evidence="2 4">YFY001</strain>
    </source>
</reference>
<dbReference type="AlphaFoldDB" id="A0A1L3MD45"/>
<accession>A0A1L3MD45</accession>
<sequence>MTRAGAALTLGLVVAAGLAVQLVRHLPGTDAVGSVLYAIAAVFSLRVVWPSRETPRPLAVAGVALALCVFVELAQLTGLPARVSQLRLVLGTTFAPVDLLWYAVGALGGAGAMVLVRRLRP</sequence>
<name>A0A1L3MD45_9MICO</name>
<dbReference type="EMBL" id="CP062789">
    <property type="protein sequence ID" value="QOK23000.1"/>
    <property type="molecule type" value="Genomic_DNA"/>
</dbReference>
<protein>
    <submittedName>
        <fullName evidence="3">DUF2809 domain-containing protein</fullName>
    </submittedName>
</protein>
<dbReference type="Pfam" id="PF10990">
    <property type="entry name" value="DUF2809"/>
    <property type="match status" value="1"/>
</dbReference>
<reference evidence="3 5" key="2">
    <citation type="submission" date="2020-10" db="EMBL/GenBank/DDBJ databases">
        <title>Janibacter indicus TT2 genome sequence.</title>
        <authorList>
            <person name="Lee K."/>
            <person name="Ganzorig M."/>
        </authorList>
    </citation>
    <scope>NUCLEOTIDE SEQUENCE [LARGE SCALE GENOMIC DNA]</scope>
    <source>
        <strain evidence="3 5">TT2</strain>
    </source>
</reference>
<dbReference type="InterPro" id="IPR021257">
    <property type="entry name" value="DUF2809"/>
</dbReference>
<keyword evidence="4" id="KW-1185">Reference proteome</keyword>
<evidence type="ECO:0000313" key="5">
    <source>
        <dbReference type="Proteomes" id="UP000593998"/>
    </source>
</evidence>
<feature type="transmembrane region" description="Helical" evidence="1">
    <location>
        <begin position="58"/>
        <end position="79"/>
    </location>
</feature>
<dbReference type="KEGG" id="jte:ASJ30_00675"/>
<evidence type="ECO:0000313" key="4">
    <source>
        <dbReference type="Proteomes" id="UP000182938"/>
    </source>
</evidence>
<keyword evidence="1" id="KW-1133">Transmembrane helix</keyword>
<dbReference type="RefSeq" id="WP_072623404.1">
    <property type="nucleotide sequence ID" value="NZ_CP013290.1"/>
</dbReference>
<keyword evidence="1" id="KW-0472">Membrane</keyword>
<proteinExistence type="predicted"/>
<evidence type="ECO:0000313" key="3">
    <source>
        <dbReference type="EMBL" id="QOK23000.1"/>
    </source>
</evidence>
<evidence type="ECO:0000256" key="1">
    <source>
        <dbReference type="SAM" id="Phobius"/>
    </source>
</evidence>
<organism evidence="2 4">
    <name type="scientific">Janibacter indicus</name>
    <dbReference type="NCBI Taxonomy" id="857417"/>
    <lineage>
        <taxon>Bacteria</taxon>
        <taxon>Bacillati</taxon>
        <taxon>Actinomycetota</taxon>
        <taxon>Actinomycetes</taxon>
        <taxon>Micrococcales</taxon>
        <taxon>Intrasporangiaceae</taxon>
        <taxon>Janibacter</taxon>
    </lineage>
</organism>
<feature type="transmembrane region" description="Helical" evidence="1">
    <location>
        <begin position="29"/>
        <end position="49"/>
    </location>
</feature>
<evidence type="ECO:0000313" key="2">
    <source>
        <dbReference type="EMBL" id="APH00225.1"/>
    </source>
</evidence>